<dbReference type="InterPro" id="IPR037053">
    <property type="entry name" value="Phage_tail_collar_dom_sf"/>
</dbReference>
<evidence type="ECO:0000259" key="1">
    <source>
        <dbReference type="Pfam" id="PF07484"/>
    </source>
</evidence>
<dbReference type="AlphaFoldDB" id="A0A1H0MRF3"/>
<organism evidence="2 3">
    <name type="scientific">Paracidovorax cattleyae</name>
    <dbReference type="NCBI Taxonomy" id="80868"/>
    <lineage>
        <taxon>Bacteria</taxon>
        <taxon>Pseudomonadati</taxon>
        <taxon>Pseudomonadota</taxon>
        <taxon>Betaproteobacteria</taxon>
        <taxon>Burkholderiales</taxon>
        <taxon>Comamonadaceae</taxon>
        <taxon>Paracidovorax</taxon>
    </lineage>
</organism>
<name>A0A1H0MRF3_9BURK</name>
<evidence type="ECO:0000313" key="2">
    <source>
        <dbReference type="EMBL" id="SDO82972.1"/>
    </source>
</evidence>
<feature type="domain" description="Phage tail collar" evidence="1">
    <location>
        <begin position="7"/>
        <end position="63"/>
    </location>
</feature>
<sequence length="204" mass="20755">MDESYIGTVLLWTAAFVPRGWALCDGSILNITQNPALFAILGNRFGGDGRTTFQLPDLRNRVPMGLQTADQQPGPTGAASHPVVLTGAATGMVSASQLPPVGGSASLGIPANSAPTLVNVTETPGPGSVQGKGKGGNFDVKEWTSDAPNANLRPFDAAVTVAPAGAQQPLALPVAASGTMGTLQPSLTVAFIICVQGLFPPRPD</sequence>
<protein>
    <submittedName>
        <fullName evidence="2">Microcystin-dependent protein</fullName>
    </submittedName>
</protein>
<accession>A0A1H0MRF3</accession>
<evidence type="ECO:0000313" key="3">
    <source>
        <dbReference type="Proteomes" id="UP000199317"/>
    </source>
</evidence>
<gene>
    <name evidence="2" type="ORF">SAMN04489708_10438</name>
</gene>
<dbReference type="RefSeq" id="WP_092832545.1">
    <property type="nucleotide sequence ID" value="NZ_CP028290.1"/>
</dbReference>
<dbReference type="SUPFAM" id="SSF88874">
    <property type="entry name" value="Receptor-binding domain of short tail fibre protein gp12"/>
    <property type="match status" value="1"/>
</dbReference>
<dbReference type="Pfam" id="PF07484">
    <property type="entry name" value="Collar"/>
    <property type="match status" value="1"/>
</dbReference>
<dbReference type="Proteomes" id="UP000199317">
    <property type="component" value="Unassembled WGS sequence"/>
</dbReference>
<dbReference type="OrthoDB" id="8613813at2"/>
<dbReference type="EMBL" id="FNJL01000004">
    <property type="protein sequence ID" value="SDO82972.1"/>
    <property type="molecule type" value="Genomic_DNA"/>
</dbReference>
<reference evidence="3" key="1">
    <citation type="submission" date="2016-10" db="EMBL/GenBank/DDBJ databases">
        <authorList>
            <person name="Varghese N."/>
            <person name="Submissions S."/>
        </authorList>
    </citation>
    <scope>NUCLEOTIDE SEQUENCE [LARGE SCALE GENOMIC DNA]</scope>
    <source>
        <strain evidence="3">DSM 17101</strain>
    </source>
</reference>
<proteinExistence type="predicted"/>
<dbReference type="Gene3D" id="3.90.1340.10">
    <property type="entry name" value="Phage tail collar domain"/>
    <property type="match status" value="1"/>
</dbReference>
<dbReference type="InterPro" id="IPR011083">
    <property type="entry name" value="Phage_tail_collar_dom"/>
</dbReference>
<keyword evidence="3" id="KW-1185">Reference proteome</keyword>